<feature type="coiled-coil region" evidence="10">
    <location>
        <begin position="681"/>
        <end position="781"/>
    </location>
</feature>
<comment type="subcellular location">
    <subcellularLocation>
        <location evidence="2">Chromosome</location>
    </subcellularLocation>
    <subcellularLocation>
        <location evidence="1">Nucleus</location>
    </subcellularLocation>
</comment>
<name>G0S170_CHATD</name>
<dbReference type="AlphaFoldDB" id="G0S170"/>
<accession>G0S170</accession>
<evidence type="ECO:0000313" key="14">
    <source>
        <dbReference type="Proteomes" id="UP000008066"/>
    </source>
</evidence>
<keyword evidence="14" id="KW-1185">Reference proteome</keyword>
<feature type="domain" description="RecF/RecN/SMC N-terminal" evidence="12">
    <location>
        <begin position="73"/>
        <end position="1066"/>
    </location>
</feature>
<dbReference type="GO" id="GO:0005524">
    <property type="term" value="F:ATP binding"/>
    <property type="evidence" value="ECO:0007669"/>
    <property type="project" value="UniProtKB-KW"/>
</dbReference>
<feature type="coiled-coil region" evidence="10">
    <location>
        <begin position="245"/>
        <end position="481"/>
    </location>
</feature>
<dbReference type="GO" id="GO:0005634">
    <property type="term" value="C:nucleus"/>
    <property type="evidence" value="ECO:0007669"/>
    <property type="project" value="UniProtKB-SubCell"/>
</dbReference>
<evidence type="ECO:0000256" key="6">
    <source>
        <dbReference type="ARBA" id="ARBA00022741"/>
    </source>
</evidence>
<feature type="compositionally biased region" description="Polar residues" evidence="11">
    <location>
        <begin position="59"/>
        <end position="68"/>
    </location>
</feature>
<dbReference type="InterPro" id="IPR027417">
    <property type="entry name" value="P-loop_NTPase"/>
</dbReference>
<dbReference type="HOGENOM" id="CLU_004969_2_0_1"/>
<dbReference type="InterPro" id="IPR003395">
    <property type="entry name" value="RecF/RecN/SMC_N"/>
</dbReference>
<keyword evidence="7" id="KW-0067">ATP-binding</keyword>
<dbReference type="PANTHER" id="PTHR45916">
    <property type="entry name" value="STRUCTURAL MAINTENANCE OF CHROMOSOMES PROTEIN 5"/>
    <property type="match status" value="1"/>
</dbReference>
<dbReference type="FunFam" id="3.40.50.300:FF:001301">
    <property type="entry name" value="Structural maintenance of chromosomes 5"/>
    <property type="match status" value="1"/>
</dbReference>
<evidence type="ECO:0000256" key="7">
    <source>
        <dbReference type="ARBA" id="ARBA00022840"/>
    </source>
</evidence>
<proteinExistence type="inferred from homology"/>
<sequence length="1114" mass="128453">MPRTAFQVAAPQEPASNEDPFNFLRPRGGDSSYGFGEDDDAPPSAQPQPLRRRAAANQSRGRSTNSEFQPGAIVRVKMKNFVTYEEAEFYLGPNLNMIIGPNGTGKSSLVCAICLGLGFPPSVLGRATTFSEFVKHGHEEAEIEIELQRKPEDPENYVVGLCIRAENNSRQFSIGGRKVSHKDVQQLMHSLRIQVDNLCQFLPQDRVAEFAGLTPAELLEKTLHATAPEEMIDQQKQLKELFKAQKETRDQGESARTELRKLQARQQVLEADVQRLRERDQIQKKINDLSKLMPLVKYWDARRKYKEANNIRKEAERKLKRLELSVAPALEAVNKKQKYFLRMKEVVKHHQHRLQEADKSANEALEDVEKADTAVKNFSRQLEAEDKKMITKKEELRKVRQKISQLEEKYKQPPRPFNAEDFNLRIREKRHELREKDEEVAEANDEYQKFKASYTTANADLSKAKADLQSLESKEGQALKQLWRLNSDVARVWEWLKDNQKEFSQEVFGPPFLTCSVKDPRYSDLIQAVLQQDDFFCFTTQNTRDLKRLNHQIYKELKVSAAVRASERPLSSYQPPIPREQLAEMGFDGYILDFLEGPEPVLAMLCANRNIHASLVSVKDITDDQAEQARQNPRIGQFVVGRRCYRTTRRPDLGPSAVSTRVTVVQKGRYWTDQPVDEGEKAGVQRRINELEQQLAEFETQTKAAFSKLKQLRIERGDIDKAIEEIEAKKRELQEETTQWQSLPTQIENEKVNLERVKRALADCRDRKESIQRDIEQATLNRAKAVLKHHAKLSALRQAWHDLLEARLISLEAESEFAALDAKNAEIKKRLEEERETLREAREAAAKAKEVASNLLEEVKRVMSEGNQEDLGRRAEGVTIEQLENAIEAERTKLEVIQASNPAALEEYQAYEQRIQNMTKTLATQEQRLTELTQQIKDIMSEWEPRLDELVGRINDAFSYNFEQISCAGEVSVYKDEDFDKWAIDIKVRFRPGETLQRLDQHRQSGGERAVSTIFYLMALQSMAQAPFRVVDEINQGMDPRNERMVHERMVEVACREHTSQYLLITPKLLSGLRYDERMRVHTIVSGEHVDERGTELMNFGKFADIQKRLMRRS</sequence>
<dbReference type="eggNOG" id="KOG0979">
    <property type="taxonomic scope" value="Eukaryota"/>
</dbReference>
<dbReference type="GO" id="GO:0003697">
    <property type="term" value="F:single-stranded DNA binding"/>
    <property type="evidence" value="ECO:0007669"/>
    <property type="project" value="TreeGrafter"/>
</dbReference>
<dbReference type="GO" id="GO:0030915">
    <property type="term" value="C:Smc5-Smc6 complex"/>
    <property type="evidence" value="ECO:0007669"/>
    <property type="project" value="UniProtKB-ARBA"/>
</dbReference>
<organism evidence="14">
    <name type="scientific">Chaetomium thermophilum (strain DSM 1495 / CBS 144.50 / IMI 039719)</name>
    <name type="common">Thermochaetoides thermophila</name>
    <dbReference type="NCBI Taxonomy" id="759272"/>
    <lineage>
        <taxon>Eukaryota</taxon>
        <taxon>Fungi</taxon>
        <taxon>Dikarya</taxon>
        <taxon>Ascomycota</taxon>
        <taxon>Pezizomycotina</taxon>
        <taxon>Sordariomycetes</taxon>
        <taxon>Sordariomycetidae</taxon>
        <taxon>Sordariales</taxon>
        <taxon>Chaetomiaceae</taxon>
        <taxon>Thermochaetoides</taxon>
    </lineage>
</organism>
<dbReference type="KEGG" id="cthr:CTHT_0012550"/>
<keyword evidence="6" id="KW-0547">Nucleotide-binding</keyword>
<keyword evidence="8 10" id="KW-0175">Coiled coil</keyword>
<feature type="region of interest" description="Disordered" evidence="11">
    <location>
        <begin position="1"/>
        <end position="68"/>
    </location>
</feature>
<evidence type="ECO:0000256" key="1">
    <source>
        <dbReference type="ARBA" id="ARBA00004123"/>
    </source>
</evidence>
<dbReference type="GeneID" id="18255293"/>
<protein>
    <recommendedName>
        <fullName evidence="4">Structural maintenance of chromosomes protein 5</fullName>
    </recommendedName>
</protein>
<dbReference type="OMA" id="RFWTSQP"/>
<evidence type="ECO:0000256" key="10">
    <source>
        <dbReference type="SAM" id="Coils"/>
    </source>
</evidence>
<evidence type="ECO:0000256" key="11">
    <source>
        <dbReference type="SAM" id="MobiDB-lite"/>
    </source>
</evidence>
<dbReference type="Gene3D" id="3.40.50.300">
    <property type="entry name" value="P-loop containing nucleotide triphosphate hydrolases"/>
    <property type="match status" value="2"/>
</dbReference>
<evidence type="ECO:0000256" key="4">
    <source>
        <dbReference type="ARBA" id="ARBA00018687"/>
    </source>
</evidence>
<dbReference type="EMBL" id="GL988039">
    <property type="protein sequence ID" value="EGS22780.1"/>
    <property type="molecule type" value="Genomic_DNA"/>
</dbReference>
<dbReference type="PANTHER" id="PTHR45916:SF1">
    <property type="entry name" value="STRUCTURAL MAINTENANCE OF CHROMOSOMES PROTEIN 5"/>
    <property type="match status" value="1"/>
</dbReference>
<dbReference type="Pfam" id="PF02463">
    <property type="entry name" value="SMC_N"/>
    <property type="match status" value="1"/>
</dbReference>
<evidence type="ECO:0000256" key="5">
    <source>
        <dbReference type="ARBA" id="ARBA00022454"/>
    </source>
</evidence>
<reference evidence="13 14" key="1">
    <citation type="journal article" date="2011" name="Cell">
        <title>Insight into structure and assembly of the nuclear pore complex by utilizing the genome of a eukaryotic thermophile.</title>
        <authorList>
            <person name="Amlacher S."/>
            <person name="Sarges P."/>
            <person name="Flemming D."/>
            <person name="van Noort V."/>
            <person name="Kunze R."/>
            <person name="Devos D.P."/>
            <person name="Arumugam M."/>
            <person name="Bork P."/>
            <person name="Hurt E."/>
        </authorList>
    </citation>
    <scope>NUCLEOTIDE SEQUENCE [LARGE SCALE GENOMIC DNA]</scope>
    <source>
        <strain evidence="14">DSM 1495 / CBS 144.50 / IMI 039719</strain>
    </source>
</reference>
<keyword evidence="9" id="KW-0539">Nucleus</keyword>
<feature type="coiled-coil region" evidence="10">
    <location>
        <begin position="817"/>
        <end position="942"/>
    </location>
</feature>
<dbReference type="OrthoDB" id="10254973at2759"/>
<evidence type="ECO:0000259" key="12">
    <source>
        <dbReference type="Pfam" id="PF02463"/>
    </source>
</evidence>
<evidence type="ECO:0000256" key="8">
    <source>
        <dbReference type="ARBA" id="ARBA00023054"/>
    </source>
</evidence>
<dbReference type="SUPFAM" id="SSF52540">
    <property type="entry name" value="P-loop containing nucleoside triphosphate hydrolases"/>
    <property type="match status" value="2"/>
</dbReference>
<evidence type="ECO:0000256" key="9">
    <source>
        <dbReference type="ARBA" id="ARBA00023242"/>
    </source>
</evidence>
<comment type="similarity">
    <text evidence="3">Belongs to the SMC family. SMC5 subfamily.</text>
</comment>
<gene>
    <name evidence="13" type="ORF">CTHT_0012550</name>
</gene>
<evidence type="ECO:0000256" key="2">
    <source>
        <dbReference type="ARBA" id="ARBA00004286"/>
    </source>
</evidence>
<dbReference type="STRING" id="759272.G0S170"/>
<evidence type="ECO:0000256" key="3">
    <source>
        <dbReference type="ARBA" id="ARBA00010171"/>
    </source>
</evidence>
<keyword evidence="5" id="KW-0158">Chromosome</keyword>
<dbReference type="RefSeq" id="XP_006691772.1">
    <property type="nucleotide sequence ID" value="XM_006691709.1"/>
</dbReference>
<evidence type="ECO:0000313" key="13">
    <source>
        <dbReference type="EMBL" id="EGS22780.1"/>
    </source>
</evidence>
<dbReference type="GO" id="GO:0000724">
    <property type="term" value="P:double-strand break repair via homologous recombination"/>
    <property type="evidence" value="ECO:0007669"/>
    <property type="project" value="TreeGrafter"/>
</dbReference>
<dbReference type="Proteomes" id="UP000008066">
    <property type="component" value="Unassembled WGS sequence"/>
</dbReference>